<dbReference type="EMBL" id="BORP01000002">
    <property type="protein sequence ID" value="GIO26881.1"/>
    <property type="molecule type" value="Genomic_DNA"/>
</dbReference>
<dbReference type="InterPro" id="IPR013486">
    <property type="entry name" value="SpoIID/LytB"/>
</dbReference>
<dbReference type="InterPro" id="IPR013693">
    <property type="entry name" value="SpoIID/LytB_N"/>
</dbReference>
<keyword evidence="1" id="KW-0812">Transmembrane</keyword>
<dbReference type="NCBIfam" id="TIGR02669">
    <property type="entry name" value="SpoIID_LytB"/>
    <property type="match status" value="1"/>
</dbReference>
<name>A0A919X7D5_9BACI</name>
<evidence type="ECO:0000259" key="2">
    <source>
        <dbReference type="Pfam" id="PF08486"/>
    </source>
</evidence>
<dbReference type="AlphaFoldDB" id="A0A919X7D5"/>
<feature type="domain" description="Sporulation stage II protein D amidase enhancer LytB N-terminal" evidence="2">
    <location>
        <begin position="74"/>
        <end position="175"/>
    </location>
</feature>
<reference evidence="3" key="1">
    <citation type="submission" date="2021-03" db="EMBL/GenBank/DDBJ databases">
        <title>Antimicrobial resistance genes in bacteria isolated from Japanese honey, and their potential for conferring macrolide and lincosamide resistance in the American foulbrood pathogen Paenibacillus larvae.</title>
        <authorList>
            <person name="Okamoto M."/>
            <person name="Kumagai M."/>
            <person name="Kanamori H."/>
            <person name="Takamatsu D."/>
        </authorList>
    </citation>
    <scope>NUCLEOTIDE SEQUENCE</scope>
    <source>
        <strain evidence="3">J43TS3</strain>
    </source>
</reference>
<dbReference type="Pfam" id="PF08486">
    <property type="entry name" value="SpoIID"/>
    <property type="match status" value="1"/>
</dbReference>
<feature type="transmembrane region" description="Helical" evidence="1">
    <location>
        <begin position="12"/>
        <end position="38"/>
    </location>
</feature>
<dbReference type="NCBIfam" id="TIGR02870">
    <property type="entry name" value="spore_II_D"/>
    <property type="match status" value="1"/>
</dbReference>
<sequence length="346" mass="39284">MGINLEKGRLKWSVPTIFILGLVAMILVIPTMIVVPFISKGEVLSQSIDKQQGEKDAKQLVEDDSAVEVSVMRTQTSQVEDVPLETYVTRVVAGEMPVEFETEALKAQALAARTYIVNQMLYQKEEEVSNVTDTIQDQVYKDDMELRQKWGKNYQKNMDKISAAVLATKGQIITYNNKPITPQFFSTSNGFTENSEDYWTNEIPYLRSVPSPWDEVSPYYLDQETFTIEEVEKALGTNLPNNQKLSIEATRTKSKRVEQINIAGAKFSGREIREKLKLRSNDFTIEQKNNYLIFTTKGNGHGVGMSQYGANGMAQEGKTYEEIIKYYYKDVEINNMDEAVPALVMK</sequence>
<keyword evidence="1" id="KW-1133">Transmembrane helix</keyword>
<dbReference type="PANTHER" id="PTHR30032:SF4">
    <property type="entry name" value="AMIDASE ENHANCER"/>
    <property type="match status" value="1"/>
</dbReference>
<accession>A0A919X7D5</accession>
<dbReference type="InterPro" id="IPR014225">
    <property type="entry name" value="Spore_II_D_firmicutes"/>
</dbReference>
<dbReference type="Proteomes" id="UP000676917">
    <property type="component" value="Unassembled WGS sequence"/>
</dbReference>
<evidence type="ECO:0000313" key="3">
    <source>
        <dbReference type="EMBL" id="GIO26881.1"/>
    </source>
</evidence>
<dbReference type="PANTHER" id="PTHR30032">
    <property type="entry name" value="N-ACETYLMURAMOYL-L-ALANINE AMIDASE-RELATED"/>
    <property type="match status" value="1"/>
</dbReference>
<evidence type="ECO:0000256" key="1">
    <source>
        <dbReference type="SAM" id="Phobius"/>
    </source>
</evidence>
<dbReference type="InterPro" id="IPR051922">
    <property type="entry name" value="Bact_Sporulation_Assoc"/>
</dbReference>
<evidence type="ECO:0000313" key="4">
    <source>
        <dbReference type="Proteomes" id="UP000676917"/>
    </source>
</evidence>
<keyword evidence="1" id="KW-0472">Membrane</keyword>
<organism evidence="3 4">
    <name type="scientific">Ornithinibacillus bavariensis</name>
    <dbReference type="NCBI Taxonomy" id="545502"/>
    <lineage>
        <taxon>Bacteria</taxon>
        <taxon>Bacillati</taxon>
        <taxon>Bacillota</taxon>
        <taxon>Bacilli</taxon>
        <taxon>Bacillales</taxon>
        <taxon>Bacillaceae</taxon>
        <taxon>Ornithinibacillus</taxon>
    </lineage>
</organism>
<protein>
    <submittedName>
        <fullName evidence="3">Stage II sporulation protein D</fullName>
    </submittedName>
</protein>
<dbReference type="GO" id="GO:0030288">
    <property type="term" value="C:outer membrane-bounded periplasmic space"/>
    <property type="evidence" value="ECO:0007669"/>
    <property type="project" value="TreeGrafter"/>
</dbReference>
<gene>
    <name evidence="3" type="ORF">J43TS3_14920</name>
</gene>
<comment type="caution">
    <text evidence="3">The sequence shown here is derived from an EMBL/GenBank/DDBJ whole genome shotgun (WGS) entry which is preliminary data.</text>
</comment>
<keyword evidence="4" id="KW-1185">Reference proteome</keyword>
<dbReference type="GO" id="GO:0030435">
    <property type="term" value="P:sporulation resulting in formation of a cellular spore"/>
    <property type="evidence" value="ECO:0007669"/>
    <property type="project" value="InterPro"/>
</dbReference>
<proteinExistence type="predicted"/>